<dbReference type="RefSeq" id="WP_289599230.1">
    <property type="nucleotide sequence ID" value="NZ_JAUDCL010000004.1"/>
</dbReference>
<dbReference type="NCBIfam" id="TIGR00360">
    <property type="entry name" value="ComEC_N-term"/>
    <property type="match status" value="1"/>
</dbReference>
<accession>A0ABT7UQ94</accession>
<evidence type="ECO:0000313" key="8">
    <source>
        <dbReference type="EMBL" id="MDM8200405.1"/>
    </source>
</evidence>
<feature type="transmembrane region" description="Helical" evidence="6">
    <location>
        <begin position="261"/>
        <end position="279"/>
    </location>
</feature>
<feature type="transmembrane region" description="Helical" evidence="6">
    <location>
        <begin position="367"/>
        <end position="385"/>
    </location>
</feature>
<feature type="transmembrane region" description="Helical" evidence="6">
    <location>
        <begin position="224"/>
        <end position="249"/>
    </location>
</feature>
<evidence type="ECO:0000256" key="2">
    <source>
        <dbReference type="ARBA" id="ARBA00022475"/>
    </source>
</evidence>
<dbReference type="EMBL" id="JAUDCL010000004">
    <property type="protein sequence ID" value="MDM8200405.1"/>
    <property type="molecule type" value="Genomic_DNA"/>
</dbReference>
<reference evidence="8 9" key="3">
    <citation type="submission" date="2023-06" db="EMBL/GenBank/DDBJ databases">
        <authorList>
            <person name="Zeman M."/>
            <person name="Kubasova T."/>
            <person name="Jahodarova E."/>
            <person name="Nykrynova M."/>
            <person name="Rychlik I."/>
        </authorList>
    </citation>
    <scope>NUCLEOTIDE SEQUENCE [LARGE SCALE GENOMIC DNA]</scope>
    <source>
        <strain evidence="8 9">ET340</strain>
    </source>
</reference>
<feature type="transmembrane region" description="Helical" evidence="6">
    <location>
        <begin position="327"/>
        <end position="346"/>
    </location>
</feature>
<evidence type="ECO:0000256" key="1">
    <source>
        <dbReference type="ARBA" id="ARBA00004651"/>
    </source>
</evidence>
<keyword evidence="9" id="KW-1185">Reference proteome</keyword>
<protein>
    <submittedName>
        <fullName evidence="8">ComEC/Rec2 family competence protein</fullName>
    </submittedName>
</protein>
<evidence type="ECO:0000259" key="7">
    <source>
        <dbReference type="Pfam" id="PF03772"/>
    </source>
</evidence>
<dbReference type="InterPro" id="IPR052159">
    <property type="entry name" value="Competence_DNA_uptake"/>
</dbReference>
<dbReference type="Proteomes" id="UP001529380">
    <property type="component" value="Unassembled WGS sequence"/>
</dbReference>
<evidence type="ECO:0000256" key="3">
    <source>
        <dbReference type="ARBA" id="ARBA00022692"/>
    </source>
</evidence>
<comment type="subcellular location">
    <subcellularLocation>
        <location evidence="1">Cell membrane</location>
        <topology evidence="1">Multi-pass membrane protein</topology>
    </subcellularLocation>
</comment>
<organism evidence="8 9">
    <name type="scientific">Allofournierella massiliensis</name>
    <dbReference type="NCBI Taxonomy" id="1650663"/>
    <lineage>
        <taxon>Bacteria</taxon>
        <taxon>Bacillati</taxon>
        <taxon>Bacillota</taxon>
        <taxon>Clostridia</taxon>
        <taxon>Eubacteriales</taxon>
        <taxon>Oscillospiraceae</taxon>
        <taxon>Allofournierella</taxon>
    </lineage>
</organism>
<dbReference type="PANTHER" id="PTHR30619">
    <property type="entry name" value="DNA INTERNALIZATION/COMPETENCE PROTEIN COMEC/REC2"/>
    <property type="match status" value="1"/>
</dbReference>
<feature type="transmembrane region" description="Helical" evidence="6">
    <location>
        <begin position="405"/>
        <end position="425"/>
    </location>
</feature>
<feature type="transmembrane region" description="Helical" evidence="6">
    <location>
        <begin position="29"/>
        <end position="45"/>
    </location>
</feature>
<feature type="domain" description="ComEC/Rec2-related protein" evidence="7">
    <location>
        <begin position="209"/>
        <end position="482"/>
    </location>
</feature>
<keyword evidence="5 6" id="KW-0472">Membrane</keyword>
<gene>
    <name evidence="8" type="ORF">QUW08_03720</name>
</gene>
<evidence type="ECO:0000256" key="6">
    <source>
        <dbReference type="SAM" id="Phobius"/>
    </source>
</evidence>
<dbReference type="InterPro" id="IPR004477">
    <property type="entry name" value="ComEC_N"/>
</dbReference>
<feature type="transmembrane region" description="Helical" evidence="6">
    <location>
        <begin position="463"/>
        <end position="480"/>
    </location>
</feature>
<dbReference type="Pfam" id="PF03772">
    <property type="entry name" value="Competence"/>
    <property type="match status" value="1"/>
</dbReference>
<feature type="transmembrane region" description="Helical" evidence="6">
    <location>
        <begin position="487"/>
        <end position="506"/>
    </location>
</feature>
<dbReference type="PANTHER" id="PTHR30619:SF1">
    <property type="entry name" value="RECOMBINATION PROTEIN 2"/>
    <property type="match status" value="1"/>
</dbReference>
<keyword evidence="4 6" id="KW-1133">Transmembrane helix</keyword>
<evidence type="ECO:0000313" key="9">
    <source>
        <dbReference type="Proteomes" id="UP001529380"/>
    </source>
</evidence>
<reference evidence="9" key="1">
    <citation type="submission" date="2023-06" db="EMBL/GenBank/DDBJ databases">
        <title>Identification and characterization of horizontal gene transfer across gut microbiota members of farm animals based on homology search.</title>
        <authorList>
            <person name="Zeman M."/>
            <person name="Kubasova T."/>
            <person name="Jahodarova E."/>
            <person name="Nykrynova M."/>
            <person name="Rychlik I."/>
        </authorList>
    </citation>
    <scope>NUCLEOTIDE SEQUENCE [LARGE SCALE GENOMIC DNA]</scope>
    <source>
        <strain evidence="9">ET340</strain>
    </source>
</reference>
<name>A0ABT7UQ94_9FIRM</name>
<evidence type="ECO:0000256" key="5">
    <source>
        <dbReference type="ARBA" id="ARBA00023136"/>
    </source>
</evidence>
<reference evidence="8 9" key="2">
    <citation type="submission" date="2023-06" db="EMBL/GenBank/DDBJ databases">
        <title>Identification and characterization of horizontal gene transfer across gut microbiota members of farm animals based on homology search.</title>
        <authorList>
            <person name="Schwarzerova J."/>
            <person name="Nykrynova M."/>
            <person name="Jureckova K."/>
            <person name="Cejkova D."/>
            <person name="Rychlik I."/>
        </authorList>
    </citation>
    <scope>NUCLEOTIDE SEQUENCE [LARGE SCALE GENOMIC DNA]</scope>
    <source>
        <strain evidence="8 9">ET340</strain>
    </source>
</reference>
<sequence>MRRVLAACCFVWFATKLIAVYLPPAALGLLAAVFVCVFWCALALGKRNYSFLLPLVGLTAIFLHSLMYDTVVAPAFALAGQEVEAVVLAEQVDPGFQDGTVRGEFTVLELNGKSLPVWKRFRISAVAMPECERADLLRGTFSVELLEEDEYYYGNLADGVLLQATTAEDVTLEGQSRAPRFVLRQLQETLARNCRRYLAPELGSVLAAMAVGDKSRLTDEITDAYRAAGVSHLLVVSGLHLTLLCGAFLGNRPCSGRFQRQKALAAMVLVVGMMALVGFTPSVTRAGIGALIFYAGALFLQPADSFTSLGVAAVLLSLQNCYAVCDLGLQLSFAATLGVLCAARLFPPMRLSEQEEHPWRCRIRQGCTVLLVPLLAAVFTLPLQLLHGLSVSGVSVLTNLLVMPLVGPIVCLGLICAVTGLVPALYHITRAVMLLAALLVKLQNAIVFYTSSLPAAQLVLPKAFTVFAVLVCGAALWYAWKKRRLRWALPVLCVGLVASFGLFNHLGRDVITIRLVGSTSNPCAVITVQQHAMVLFRGGESNRQQAQAALEAQGLDGAELWVDLRQNSGSLNVSGRQLSAEELPENEQWTESFYGIRLSLVNQSGANLALMEIEGYRVAMITGQLEAGTPLQTDLLLAGSSNPGLVEPVQVLTAKVYDWHSGKTGVHWRYAPLGGTVYIRPGRAITFEGVTNAAF</sequence>
<keyword evidence="3 6" id="KW-0812">Transmembrane</keyword>
<keyword evidence="2" id="KW-1003">Cell membrane</keyword>
<evidence type="ECO:0000256" key="4">
    <source>
        <dbReference type="ARBA" id="ARBA00022989"/>
    </source>
</evidence>
<comment type="caution">
    <text evidence="8">The sequence shown here is derived from an EMBL/GenBank/DDBJ whole genome shotgun (WGS) entry which is preliminary data.</text>
</comment>
<feature type="transmembrane region" description="Helical" evidence="6">
    <location>
        <begin position="432"/>
        <end position="451"/>
    </location>
</feature>
<proteinExistence type="predicted"/>